<protein>
    <recommendedName>
        <fullName evidence="3">Nudix hydrolase domain-containing protein</fullName>
    </recommendedName>
</protein>
<organism evidence="4 5">
    <name type="scientific">Nostocoides vanveenii</name>
    <dbReference type="NCBI Taxonomy" id="330835"/>
    <lineage>
        <taxon>Bacteria</taxon>
        <taxon>Bacillati</taxon>
        <taxon>Actinomycetota</taxon>
        <taxon>Actinomycetes</taxon>
        <taxon>Micrococcales</taxon>
        <taxon>Intrasporangiaceae</taxon>
        <taxon>Nostocoides</taxon>
    </lineage>
</organism>
<evidence type="ECO:0000259" key="3">
    <source>
        <dbReference type="Pfam" id="PF00293"/>
    </source>
</evidence>
<accession>A0ABN2L6K0</accession>
<proteinExistence type="predicted"/>
<gene>
    <name evidence="4" type="ORF">GCM10009810_37840</name>
</gene>
<dbReference type="PANTHER" id="PTHR43046">
    <property type="entry name" value="GDP-MANNOSE MANNOSYL HYDROLASE"/>
    <property type="match status" value="1"/>
</dbReference>
<keyword evidence="2" id="KW-0378">Hydrolase</keyword>
<dbReference type="RefSeq" id="WP_344069428.1">
    <property type="nucleotide sequence ID" value="NZ_BAAAPN010000106.1"/>
</dbReference>
<feature type="domain" description="Nudix hydrolase" evidence="3">
    <location>
        <begin position="3"/>
        <end position="96"/>
    </location>
</feature>
<sequence>MGPPSGIVEPFEPPARAMLREIREETGVTVSVDALVALDTSDLITYPNGDRAVSTQLIFSCTYLSGSAGVSDDENDAIGWFAAAALPPLSAAWRRRIDYAFTPSGRTWFGR</sequence>
<reference evidence="4 5" key="1">
    <citation type="journal article" date="2019" name="Int. J. Syst. Evol. Microbiol.">
        <title>The Global Catalogue of Microorganisms (GCM) 10K type strain sequencing project: providing services to taxonomists for standard genome sequencing and annotation.</title>
        <authorList>
            <consortium name="The Broad Institute Genomics Platform"/>
            <consortium name="The Broad Institute Genome Sequencing Center for Infectious Disease"/>
            <person name="Wu L."/>
            <person name="Ma J."/>
        </authorList>
    </citation>
    <scope>NUCLEOTIDE SEQUENCE [LARGE SCALE GENOMIC DNA]</scope>
    <source>
        <strain evidence="4 5">JCM 15591</strain>
    </source>
</reference>
<name>A0ABN2L6K0_9MICO</name>
<dbReference type="InterPro" id="IPR015797">
    <property type="entry name" value="NUDIX_hydrolase-like_dom_sf"/>
</dbReference>
<comment type="caution">
    <text evidence="4">The sequence shown here is derived from an EMBL/GenBank/DDBJ whole genome shotgun (WGS) entry which is preliminary data.</text>
</comment>
<dbReference type="SUPFAM" id="SSF55811">
    <property type="entry name" value="Nudix"/>
    <property type="match status" value="1"/>
</dbReference>
<dbReference type="InterPro" id="IPR020084">
    <property type="entry name" value="NUDIX_hydrolase_CS"/>
</dbReference>
<dbReference type="PANTHER" id="PTHR43046:SF16">
    <property type="entry name" value="ADP-RIBOSE PYROPHOSPHATASE YJHB-RELATED"/>
    <property type="match status" value="1"/>
</dbReference>
<dbReference type="Gene3D" id="3.90.79.10">
    <property type="entry name" value="Nucleoside Triphosphate Pyrophosphohydrolase"/>
    <property type="match status" value="1"/>
</dbReference>
<dbReference type="Pfam" id="PF00293">
    <property type="entry name" value="NUDIX"/>
    <property type="match status" value="1"/>
</dbReference>
<dbReference type="PROSITE" id="PS00893">
    <property type="entry name" value="NUDIX_BOX"/>
    <property type="match status" value="1"/>
</dbReference>
<evidence type="ECO:0000313" key="5">
    <source>
        <dbReference type="Proteomes" id="UP001501475"/>
    </source>
</evidence>
<evidence type="ECO:0000256" key="2">
    <source>
        <dbReference type="ARBA" id="ARBA00022801"/>
    </source>
</evidence>
<dbReference type="Proteomes" id="UP001501475">
    <property type="component" value="Unassembled WGS sequence"/>
</dbReference>
<dbReference type="EMBL" id="BAAAPN010000106">
    <property type="protein sequence ID" value="GAA1777139.1"/>
    <property type="molecule type" value="Genomic_DNA"/>
</dbReference>
<comment type="cofactor">
    <cofactor evidence="1">
        <name>Mg(2+)</name>
        <dbReference type="ChEBI" id="CHEBI:18420"/>
    </cofactor>
</comment>
<dbReference type="InterPro" id="IPR000086">
    <property type="entry name" value="NUDIX_hydrolase_dom"/>
</dbReference>
<evidence type="ECO:0000313" key="4">
    <source>
        <dbReference type="EMBL" id="GAA1777139.1"/>
    </source>
</evidence>
<evidence type="ECO:0000256" key="1">
    <source>
        <dbReference type="ARBA" id="ARBA00001946"/>
    </source>
</evidence>
<keyword evidence="5" id="KW-1185">Reference proteome</keyword>